<reference evidence="5 6" key="1">
    <citation type="journal article" date="2015" name="Genome Announc.">
        <title>Draft Genome Sequence of Rhodococcus rhodochrous Strain KG-21, a Soil Isolate from Oil Fields of Krishna-Godavari Basin, India.</title>
        <authorList>
            <person name="Dawar C."/>
            <person name="Aggarwal R.K."/>
        </authorList>
    </citation>
    <scope>NUCLEOTIDE SEQUENCE [LARGE SCALE GENOMIC DNA]</scope>
    <source>
        <strain evidence="5 6">KG-21</strain>
    </source>
</reference>
<dbReference type="SUPFAM" id="SSF110738">
    <property type="entry name" value="Glycerate kinase I"/>
    <property type="match status" value="1"/>
</dbReference>
<dbReference type="RefSeq" id="WP_054375284.1">
    <property type="nucleotide sequence ID" value="NZ_AZYO01000147.1"/>
</dbReference>
<dbReference type="GO" id="GO:0031388">
    <property type="term" value="P:organic acid phosphorylation"/>
    <property type="evidence" value="ECO:0007669"/>
    <property type="project" value="UniProtKB-UniRule"/>
</dbReference>
<evidence type="ECO:0000256" key="4">
    <source>
        <dbReference type="PIRNR" id="PIRNR006078"/>
    </source>
</evidence>
<evidence type="ECO:0000256" key="3">
    <source>
        <dbReference type="ARBA" id="ARBA00022777"/>
    </source>
</evidence>
<dbReference type="Pfam" id="PF02595">
    <property type="entry name" value="Gly_kinase"/>
    <property type="match status" value="1"/>
</dbReference>
<evidence type="ECO:0000313" key="6">
    <source>
        <dbReference type="Proteomes" id="UP000037712"/>
    </source>
</evidence>
<reference evidence="6" key="2">
    <citation type="submission" date="2015-01" db="EMBL/GenBank/DDBJ databases">
        <title>Draft genome sequence of potential hydrocarbon metabolising strain of Rhodococcus rhodochrous.</title>
        <authorList>
            <person name="Aggarwal R.K."/>
            <person name="Dawar C."/>
        </authorList>
    </citation>
    <scope>NUCLEOTIDE SEQUENCE [LARGE SCALE GENOMIC DNA]</scope>
    <source>
        <strain evidence="6">KG-21</strain>
    </source>
</reference>
<dbReference type="InterPro" id="IPR018197">
    <property type="entry name" value="Glycerate_kinase_RE-like"/>
</dbReference>
<comment type="similarity">
    <text evidence="1 4">Belongs to the glycerate kinase type-1 family.</text>
</comment>
<evidence type="ECO:0000313" key="5">
    <source>
        <dbReference type="EMBL" id="KOS53200.1"/>
    </source>
</evidence>
<dbReference type="NCBIfam" id="TIGR00045">
    <property type="entry name" value="glycerate kinase"/>
    <property type="match status" value="1"/>
</dbReference>
<dbReference type="GO" id="GO:0008887">
    <property type="term" value="F:glycerate kinase activity"/>
    <property type="evidence" value="ECO:0007669"/>
    <property type="project" value="UniProtKB-UniRule"/>
</dbReference>
<proteinExistence type="inferred from homology"/>
<keyword evidence="2 4" id="KW-0808">Transferase</keyword>
<evidence type="ECO:0000256" key="1">
    <source>
        <dbReference type="ARBA" id="ARBA00006284"/>
    </source>
</evidence>
<dbReference type="AlphaFoldDB" id="A0A0M9WLB0"/>
<accession>A0A0M9WLB0</accession>
<dbReference type="Gene3D" id="3.40.50.10350">
    <property type="entry name" value="Glycerate kinase, domain 1"/>
    <property type="match status" value="1"/>
</dbReference>
<dbReference type="Gene3D" id="3.90.1510.10">
    <property type="entry name" value="Glycerate kinase, domain 2"/>
    <property type="match status" value="1"/>
</dbReference>
<dbReference type="InterPro" id="IPR018193">
    <property type="entry name" value="Glyc_kinase_flavodox-like_fold"/>
</dbReference>
<name>A0A0M9WLB0_RHORH</name>
<dbReference type="PANTHER" id="PTHR21599">
    <property type="entry name" value="GLYCERATE KINASE"/>
    <property type="match status" value="1"/>
</dbReference>
<sequence length="363" mass="37141">MKVVFAPDSFKGSLGSVEVAAALAAGWRSVREGDDLHLVPQADGGEGTLEVIAASLPDLQWNVTENVTGPDGRTVCARWLMNADHHAFVELAQSSGIAHMGRLDPFGATSRGLGEVIDDALRRGAHSLTVALGGAASTDGGSGVLRALGLEIRDSKHRPVREGLAGLLDLAFVDRSALPHLPSGGIEILTDTRAVLYGANGAAYVFGPQKGARSTDLELMDQGLRRWATALDEAGFADAAQVPGTGAAGGVGFGLAAWGARIAPGAERISELTGLRSTVATADLVVTGEGRLDPTSLTGKLVGHVLEVCSTAGIPTRLVVGQIAPGMNHSALSLSTLSGSSTAAMLDAERWLFAAGAALAAEF</sequence>
<keyword evidence="3 4" id="KW-0418">Kinase</keyword>
<protein>
    <submittedName>
        <fullName evidence="5">Glycerate kinase</fullName>
    </submittedName>
</protein>
<dbReference type="PATRIC" id="fig|1441923.3.peg.5865"/>
<dbReference type="EMBL" id="AZYO01000147">
    <property type="protein sequence ID" value="KOS53200.1"/>
    <property type="molecule type" value="Genomic_DNA"/>
</dbReference>
<dbReference type="InterPro" id="IPR004381">
    <property type="entry name" value="Glycerate_kinase"/>
</dbReference>
<organism evidence="5 6">
    <name type="scientific">Rhodococcus rhodochrous KG-21</name>
    <dbReference type="NCBI Taxonomy" id="1441923"/>
    <lineage>
        <taxon>Bacteria</taxon>
        <taxon>Bacillati</taxon>
        <taxon>Actinomycetota</taxon>
        <taxon>Actinomycetes</taxon>
        <taxon>Mycobacteriales</taxon>
        <taxon>Nocardiaceae</taxon>
        <taxon>Rhodococcus</taxon>
    </lineage>
</organism>
<gene>
    <name evidence="5" type="ORF">Z051_26895</name>
</gene>
<dbReference type="Proteomes" id="UP000037712">
    <property type="component" value="Unassembled WGS sequence"/>
</dbReference>
<comment type="caution">
    <text evidence="5">The sequence shown here is derived from an EMBL/GenBank/DDBJ whole genome shotgun (WGS) entry which is preliminary data.</text>
</comment>
<evidence type="ECO:0000256" key="2">
    <source>
        <dbReference type="ARBA" id="ARBA00022679"/>
    </source>
</evidence>
<dbReference type="InterPro" id="IPR036129">
    <property type="entry name" value="Glycerate_kinase_sf"/>
</dbReference>
<dbReference type="PANTHER" id="PTHR21599:SF0">
    <property type="entry name" value="GLYCERATE KINASE"/>
    <property type="match status" value="1"/>
</dbReference>
<dbReference type="PIRSF" id="PIRSF006078">
    <property type="entry name" value="GlxK"/>
    <property type="match status" value="1"/>
</dbReference>